<name>A0ABS9Z4W8_9HYPH</name>
<reference evidence="1" key="1">
    <citation type="journal article" date="2022" name="ISME J.">
        <title>Identification of active gaseous-alkane degraders at natural gas seeps.</title>
        <authorList>
            <person name="Farhan Ul Haque M."/>
            <person name="Hernandez M."/>
            <person name="Crombie A.T."/>
            <person name="Murrell J.C."/>
        </authorList>
    </citation>
    <scope>NUCLEOTIDE SEQUENCE</scope>
    <source>
        <strain evidence="1">PC2</strain>
    </source>
</reference>
<accession>A0ABS9Z4W8</accession>
<proteinExistence type="predicted"/>
<dbReference type="EMBL" id="JAIVFP010000001">
    <property type="protein sequence ID" value="MCI4682232.1"/>
    <property type="molecule type" value="Genomic_DNA"/>
</dbReference>
<protein>
    <submittedName>
        <fullName evidence="1">Uncharacterized protein</fullName>
    </submittedName>
</protein>
<dbReference type="Proteomes" id="UP001139104">
    <property type="component" value="Unassembled WGS sequence"/>
</dbReference>
<comment type="caution">
    <text evidence="1">The sequence shown here is derived from an EMBL/GenBank/DDBJ whole genome shotgun (WGS) entry which is preliminary data.</text>
</comment>
<sequence>MAEDVRRSSVALIESLRRAIAERPSLSFADVVAKLKTCDELSDDGPGVKIGDLQKALLKSALADLTRIQPDA</sequence>
<dbReference type="RefSeq" id="WP_243066259.1">
    <property type="nucleotide sequence ID" value="NZ_JAIVFK010000014.1"/>
</dbReference>
<organism evidence="1 2">
    <name type="scientific">Candidatus Rhodoblastus alkanivorans</name>
    <dbReference type="NCBI Taxonomy" id="2954117"/>
    <lineage>
        <taxon>Bacteria</taxon>
        <taxon>Pseudomonadati</taxon>
        <taxon>Pseudomonadota</taxon>
        <taxon>Alphaproteobacteria</taxon>
        <taxon>Hyphomicrobiales</taxon>
        <taxon>Rhodoblastaceae</taxon>
        <taxon>Rhodoblastus</taxon>
    </lineage>
</organism>
<gene>
    <name evidence="1" type="ORF">K2U94_05540</name>
</gene>
<evidence type="ECO:0000313" key="2">
    <source>
        <dbReference type="Proteomes" id="UP001139104"/>
    </source>
</evidence>
<keyword evidence="2" id="KW-1185">Reference proteome</keyword>
<evidence type="ECO:0000313" key="1">
    <source>
        <dbReference type="EMBL" id="MCI4682232.1"/>
    </source>
</evidence>